<accession>A0A7W4V537</accession>
<feature type="transmembrane region" description="Helical" evidence="6">
    <location>
        <begin position="12"/>
        <end position="33"/>
    </location>
</feature>
<gene>
    <name evidence="8" type="ORF">FHX49_002263</name>
</gene>
<feature type="transmembrane region" description="Helical" evidence="6">
    <location>
        <begin position="316"/>
        <end position="337"/>
    </location>
</feature>
<reference evidence="8 9" key="1">
    <citation type="submission" date="2020-08" db="EMBL/GenBank/DDBJ databases">
        <title>Sequencing the genomes of 1000 actinobacteria strains.</title>
        <authorList>
            <person name="Klenk H.-P."/>
        </authorList>
    </citation>
    <scope>NUCLEOTIDE SEQUENCE [LARGE SCALE GENOMIC DNA]</scope>
    <source>
        <strain evidence="8 9">DSM 27099</strain>
    </source>
</reference>
<dbReference type="EMBL" id="JACHWQ010000007">
    <property type="protein sequence ID" value="MBB2976684.1"/>
    <property type="molecule type" value="Genomic_DNA"/>
</dbReference>
<evidence type="ECO:0000256" key="5">
    <source>
        <dbReference type="ARBA" id="ARBA00023136"/>
    </source>
</evidence>
<keyword evidence="9" id="KW-1185">Reference proteome</keyword>
<dbReference type="PANTHER" id="PTHR30071:SF1">
    <property type="entry name" value="CYTOCHROME B_B6 PROTEIN-RELATED"/>
    <property type="match status" value="1"/>
</dbReference>
<name>A0A7W4V537_9MICO</name>
<dbReference type="Pfam" id="PF01578">
    <property type="entry name" value="Cytochrom_C_asm"/>
    <property type="match status" value="1"/>
</dbReference>
<comment type="caution">
    <text evidence="8">The sequence shown here is derived from an EMBL/GenBank/DDBJ whole genome shotgun (WGS) entry which is preliminary data.</text>
</comment>
<feature type="domain" description="Cytochrome c assembly protein" evidence="7">
    <location>
        <begin position="121"/>
        <end position="341"/>
    </location>
</feature>
<organism evidence="8 9">
    <name type="scientific">Microbacterium endophyticum</name>
    <dbReference type="NCBI Taxonomy" id="1526412"/>
    <lineage>
        <taxon>Bacteria</taxon>
        <taxon>Bacillati</taxon>
        <taxon>Actinomycetota</taxon>
        <taxon>Actinomycetes</taxon>
        <taxon>Micrococcales</taxon>
        <taxon>Microbacteriaceae</taxon>
        <taxon>Microbacterium</taxon>
    </lineage>
</organism>
<feature type="transmembrane region" description="Helical" evidence="6">
    <location>
        <begin position="289"/>
        <end position="304"/>
    </location>
</feature>
<evidence type="ECO:0000313" key="8">
    <source>
        <dbReference type="EMBL" id="MBB2976684.1"/>
    </source>
</evidence>
<evidence type="ECO:0000256" key="1">
    <source>
        <dbReference type="ARBA" id="ARBA00004141"/>
    </source>
</evidence>
<keyword evidence="4 6" id="KW-1133">Transmembrane helix</keyword>
<dbReference type="GO" id="GO:0020037">
    <property type="term" value="F:heme binding"/>
    <property type="evidence" value="ECO:0007669"/>
    <property type="project" value="InterPro"/>
</dbReference>
<feature type="transmembrane region" description="Helical" evidence="6">
    <location>
        <begin position="127"/>
        <end position="144"/>
    </location>
</feature>
<keyword evidence="3" id="KW-0201">Cytochrome c-type biogenesis</keyword>
<keyword evidence="2 6" id="KW-0812">Transmembrane</keyword>
<comment type="subcellular location">
    <subcellularLocation>
        <location evidence="1">Membrane</location>
        <topology evidence="1">Multi-pass membrane protein</topology>
    </subcellularLocation>
</comment>
<evidence type="ECO:0000256" key="6">
    <source>
        <dbReference type="SAM" id="Phobius"/>
    </source>
</evidence>
<dbReference type="AlphaFoldDB" id="A0A7W4V537"/>
<keyword evidence="5 6" id="KW-0472">Membrane</keyword>
<evidence type="ECO:0000259" key="7">
    <source>
        <dbReference type="Pfam" id="PF01578"/>
    </source>
</evidence>
<dbReference type="GO" id="GO:0005886">
    <property type="term" value="C:plasma membrane"/>
    <property type="evidence" value="ECO:0007669"/>
    <property type="project" value="TreeGrafter"/>
</dbReference>
<feature type="transmembrane region" description="Helical" evidence="6">
    <location>
        <begin position="89"/>
        <end position="107"/>
    </location>
</feature>
<dbReference type="InterPro" id="IPR045062">
    <property type="entry name" value="Cyt_c_biogenesis_CcsA/CcmC"/>
</dbReference>
<dbReference type="InterPro" id="IPR002541">
    <property type="entry name" value="Cyt_c_assembly"/>
</dbReference>
<dbReference type="RefSeq" id="WP_165141418.1">
    <property type="nucleotide sequence ID" value="NZ_CP049255.1"/>
</dbReference>
<dbReference type="NCBIfam" id="TIGR03144">
    <property type="entry name" value="cytochr_II_ccsB"/>
    <property type="match status" value="1"/>
</dbReference>
<evidence type="ECO:0000256" key="4">
    <source>
        <dbReference type="ARBA" id="ARBA00022989"/>
    </source>
</evidence>
<dbReference type="GO" id="GO:0017004">
    <property type="term" value="P:cytochrome complex assembly"/>
    <property type="evidence" value="ECO:0007669"/>
    <property type="project" value="UniProtKB-KW"/>
</dbReference>
<evidence type="ECO:0000256" key="3">
    <source>
        <dbReference type="ARBA" id="ARBA00022748"/>
    </source>
</evidence>
<dbReference type="InterPro" id="IPR017562">
    <property type="entry name" value="Cyt_c_biogenesis_CcsA"/>
</dbReference>
<feature type="transmembrane region" description="Helical" evidence="6">
    <location>
        <begin position="151"/>
        <end position="172"/>
    </location>
</feature>
<dbReference type="Proteomes" id="UP000529310">
    <property type="component" value="Unassembled WGS sequence"/>
</dbReference>
<feature type="transmembrane region" description="Helical" evidence="6">
    <location>
        <begin position="255"/>
        <end position="274"/>
    </location>
</feature>
<evidence type="ECO:0000313" key="9">
    <source>
        <dbReference type="Proteomes" id="UP000529310"/>
    </source>
</evidence>
<proteinExistence type="predicted"/>
<feature type="transmembrane region" description="Helical" evidence="6">
    <location>
        <begin position="184"/>
        <end position="209"/>
    </location>
</feature>
<evidence type="ECO:0000256" key="2">
    <source>
        <dbReference type="ARBA" id="ARBA00022692"/>
    </source>
</evidence>
<dbReference type="PANTHER" id="PTHR30071">
    <property type="entry name" value="HEME EXPORTER PROTEIN C"/>
    <property type="match status" value="1"/>
</dbReference>
<protein>
    <submittedName>
        <fullName evidence="8">Cytochrome c-type biogenesis protein CcsB</fullName>
    </submittedName>
</protein>
<sequence>MSGTEALSLDDVSVLLVWTAIAIYALAFIAYTIDLSRRSAALVEAQDVAVRDKELVAAGSGESLAQVRAQESAAEASLTARGSARQRLLFARIGTTLTWLAFLFHVGADVARGIAAERVPWSNMYEFSLTGTMLIVAVFLTVLFRYDLRFLGSFVTGLVVLLLGSSTLAFYVEITPLMDPLKSVWLVVHVFVASLGTAFFALAFALSVLQLFQARRERKVAAQEAAPADTVVKTGPRFVRLLPGADAMEAMAYRFAIIGFVFWTFTLIAGSIWANDAWGRYWGFDTKEVWTFVIWVLYAGYIHARATRGWRGTRSAWLSIVGFAAVMFNFTIVNMFFKGLHVYSGLS</sequence>